<evidence type="ECO:0000313" key="1">
    <source>
        <dbReference type="EMBL" id="PON32751.1"/>
    </source>
</evidence>
<dbReference type="Proteomes" id="UP000237105">
    <property type="component" value="Unassembled WGS sequence"/>
</dbReference>
<protein>
    <submittedName>
        <fullName evidence="1">Uncharacterized protein</fullName>
    </submittedName>
</protein>
<proteinExistence type="predicted"/>
<accession>A0A2P5A876</accession>
<dbReference type="EMBL" id="JXTB01000785">
    <property type="protein sequence ID" value="PON32751.1"/>
    <property type="molecule type" value="Genomic_DNA"/>
</dbReference>
<sequence length="99" mass="11021">MTIHGDKIAWLRIRLDRLTGVVVVATLASPFLLDRLAGVGVVITTFASPSPPSYFDTRKQQHKCNLIGKKKCRYLEKPIGTRNLHLSLRNSLLLVNGNP</sequence>
<keyword evidence="2" id="KW-1185">Reference proteome</keyword>
<dbReference type="AlphaFoldDB" id="A0A2P5A876"/>
<evidence type="ECO:0000313" key="2">
    <source>
        <dbReference type="Proteomes" id="UP000237105"/>
    </source>
</evidence>
<organism evidence="1 2">
    <name type="scientific">Parasponia andersonii</name>
    <name type="common">Sponia andersonii</name>
    <dbReference type="NCBI Taxonomy" id="3476"/>
    <lineage>
        <taxon>Eukaryota</taxon>
        <taxon>Viridiplantae</taxon>
        <taxon>Streptophyta</taxon>
        <taxon>Embryophyta</taxon>
        <taxon>Tracheophyta</taxon>
        <taxon>Spermatophyta</taxon>
        <taxon>Magnoliopsida</taxon>
        <taxon>eudicotyledons</taxon>
        <taxon>Gunneridae</taxon>
        <taxon>Pentapetalae</taxon>
        <taxon>rosids</taxon>
        <taxon>fabids</taxon>
        <taxon>Rosales</taxon>
        <taxon>Cannabaceae</taxon>
        <taxon>Parasponia</taxon>
    </lineage>
</organism>
<gene>
    <name evidence="1" type="ORF">PanWU01x14_358630</name>
</gene>
<name>A0A2P5A876_PARAD</name>
<reference evidence="2" key="1">
    <citation type="submission" date="2016-06" db="EMBL/GenBank/DDBJ databases">
        <title>Parallel loss of symbiosis genes in relatives of nitrogen-fixing non-legume Parasponia.</title>
        <authorList>
            <person name="Van Velzen R."/>
            <person name="Holmer R."/>
            <person name="Bu F."/>
            <person name="Rutten L."/>
            <person name="Van Zeijl A."/>
            <person name="Liu W."/>
            <person name="Santuari L."/>
            <person name="Cao Q."/>
            <person name="Sharma T."/>
            <person name="Shen D."/>
            <person name="Roswanjaya Y."/>
            <person name="Wardhani T."/>
            <person name="Kalhor M.S."/>
            <person name="Jansen J."/>
            <person name="Van den Hoogen J."/>
            <person name="Gungor B."/>
            <person name="Hartog M."/>
            <person name="Hontelez J."/>
            <person name="Verver J."/>
            <person name="Yang W.-C."/>
            <person name="Schijlen E."/>
            <person name="Repin R."/>
            <person name="Schilthuizen M."/>
            <person name="Schranz E."/>
            <person name="Heidstra R."/>
            <person name="Miyata K."/>
            <person name="Fedorova E."/>
            <person name="Kohlen W."/>
            <person name="Bisseling T."/>
            <person name="Smit S."/>
            <person name="Geurts R."/>
        </authorList>
    </citation>
    <scope>NUCLEOTIDE SEQUENCE [LARGE SCALE GENOMIC DNA]</scope>
    <source>
        <strain evidence="2">cv. WU1-14</strain>
    </source>
</reference>
<dbReference type="OrthoDB" id="10302031at2759"/>
<comment type="caution">
    <text evidence="1">The sequence shown here is derived from an EMBL/GenBank/DDBJ whole genome shotgun (WGS) entry which is preliminary data.</text>
</comment>